<keyword evidence="3" id="KW-0548">Nucleotidyltransferase</keyword>
<name>A0A6H0DK36_9VIRU</name>
<feature type="domain" description="RdRp catalytic" evidence="9">
    <location>
        <begin position="247"/>
        <end position="372"/>
    </location>
</feature>
<dbReference type="EC" id="2.7.7.48" evidence="1"/>
<dbReference type="InterPro" id="IPR005093">
    <property type="entry name" value="RNArep_beta"/>
</dbReference>
<dbReference type="Pfam" id="PF03431">
    <property type="entry name" value="RNA_replicase_B"/>
    <property type="match status" value="1"/>
</dbReference>
<evidence type="ECO:0000313" key="10">
    <source>
        <dbReference type="EMBL" id="QIS87957.1"/>
    </source>
</evidence>
<dbReference type="GO" id="GO:0000166">
    <property type="term" value="F:nucleotide binding"/>
    <property type="evidence" value="ECO:0007669"/>
    <property type="project" value="UniProtKB-KW"/>
</dbReference>
<comment type="catalytic activity">
    <reaction evidence="7">
        <text>RNA(n) + a ribonucleoside 5'-triphosphate = RNA(n+1) + diphosphate</text>
        <dbReference type="Rhea" id="RHEA:21248"/>
        <dbReference type="Rhea" id="RHEA-COMP:14527"/>
        <dbReference type="Rhea" id="RHEA-COMP:17342"/>
        <dbReference type="ChEBI" id="CHEBI:33019"/>
        <dbReference type="ChEBI" id="CHEBI:61557"/>
        <dbReference type="ChEBI" id="CHEBI:140395"/>
        <dbReference type="EC" id="2.7.7.48"/>
    </reaction>
</comment>
<comment type="cofactor">
    <cofactor evidence="8">
        <name>Mg(2+)</name>
        <dbReference type="ChEBI" id="CHEBI:18420"/>
    </cofactor>
    <text evidence="8">Binds 2 Mg(2+) per subunit.</text>
</comment>
<keyword evidence="8" id="KW-0460">Magnesium</keyword>
<evidence type="ECO:0000256" key="3">
    <source>
        <dbReference type="ARBA" id="ARBA00022695"/>
    </source>
</evidence>
<evidence type="ECO:0000256" key="2">
    <source>
        <dbReference type="ARBA" id="ARBA00022679"/>
    </source>
</evidence>
<dbReference type="SUPFAM" id="SSF56672">
    <property type="entry name" value="DNA/RNA polymerases"/>
    <property type="match status" value="1"/>
</dbReference>
<dbReference type="InterPro" id="IPR007096">
    <property type="entry name" value="RNA-dir_Rpol_cat_phage"/>
</dbReference>
<organism evidence="10">
    <name type="scientific">Ellsworth virus</name>
    <dbReference type="NCBI Taxonomy" id="2707217"/>
    <lineage>
        <taxon>Viruses</taxon>
        <taxon>Riboviria</taxon>
    </lineage>
</organism>
<keyword evidence="8" id="KW-0479">Metal-binding</keyword>
<feature type="binding site" evidence="8">
    <location>
        <position position="340"/>
    </location>
    <ligand>
        <name>Mg(2+)</name>
        <dbReference type="ChEBI" id="CHEBI:18420"/>
        <label>2</label>
    </ligand>
</feature>
<evidence type="ECO:0000256" key="6">
    <source>
        <dbReference type="ARBA" id="ARBA00030248"/>
    </source>
</evidence>
<dbReference type="GO" id="GO:0003968">
    <property type="term" value="F:RNA-directed RNA polymerase activity"/>
    <property type="evidence" value="ECO:0007669"/>
    <property type="project" value="UniProtKB-KW"/>
</dbReference>
<dbReference type="EMBL" id="MT025086">
    <property type="protein sequence ID" value="QIS87957.1"/>
    <property type="molecule type" value="Genomic_RNA"/>
</dbReference>
<sequence length="570" mass="66248">MIQSTIRAFQSILSTFEFLPRDSSTFSENFAIKRFQKKFQVPDPNVTSRLHQQCWSDWIVQDGSLPQILRPSREWYIARSKLQQLRPLTQIEDPPFPKGSEFEPTRGRNSIEARLARSRWTVTADAFDAFVELTSQVRALKVAVKRRYLRYCRKNKVTLHPKSWRGLKWLGLTKEQAAEEIWRYKVYCVTTIVNGSRFSTVPKNNDKRRPINVEPFGNMLLQRSMGQHLRRELRRVFDVDLDTLAHVHRIRIRDVDGIATVDLANASDSVSWELVKFMLPPKLFAQLELYRSAFVYGLDGCYHLTKKFSSMGNGFTFELMTLILTAVCRSLDPTATVFGDDIIIRRESYQRLVALLEEVGFSVNLDKSFHDGDFRESCGANYHRHEGYIESYDFLWPESIGDCMMIWNKVVRLANVYPSFQRLHAALARALPRPLHGGPSDWSEIPYEELLMSGDPRMKHSPVEFPPFFVTQKCNGQKPLRPQHLAVVSGWGYPSKWVSLVPGFTYVEDVVTPSTRVLGSWQWAKFFAYLRAGRVTKDVDNFRGEWTKCWFVKTRHWYVRANAECFRNGR</sequence>
<evidence type="ECO:0000256" key="1">
    <source>
        <dbReference type="ARBA" id="ARBA00012494"/>
    </source>
</evidence>
<proteinExistence type="predicted"/>
<evidence type="ECO:0000256" key="8">
    <source>
        <dbReference type="PIRSR" id="PIRSR605093-1"/>
    </source>
</evidence>
<feature type="binding site" evidence="8">
    <location>
        <position position="262"/>
    </location>
    <ligand>
        <name>Mg(2+)</name>
        <dbReference type="ChEBI" id="CHEBI:18420"/>
        <label>2</label>
    </ligand>
</feature>
<evidence type="ECO:0000256" key="4">
    <source>
        <dbReference type="ARBA" id="ARBA00022741"/>
    </source>
</evidence>
<keyword evidence="5" id="KW-0693">Viral RNA replication</keyword>
<accession>A0A6H0DK36</accession>
<evidence type="ECO:0000259" key="9">
    <source>
        <dbReference type="PROSITE" id="PS50522"/>
    </source>
</evidence>
<feature type="binding site" evidence="8">
    <location>
        <position position="341"/>
    </location>
    <ligand>
        <name>Mg(2+)</name>
        <dbReference type="ChEBI" id="CHEBI:18420"/>
        <label>2</label>
    </ligand>
</feature>
<evidence type="ECO:0000256" key="7">
    <source>
        <dbReference type="ARBA" id="ARBA00048744"/>
    </source>
</evidence>
<dbReference type="PROSITE" id="PS50522">
    <property type="entry name" value="RDRP_PHAGE"/>
    <property type="match status" value="1"/>
</dbReference>
<evidence type="ECO:0000256" key="5">
    <source>
        <dbReference type="ARBA" id="ARBA00022953"/>
    </source>
</evidence>
<reference evidence="10" key="1">
    <citation type="submission" date="2020-01" db="EMBL/GenBank/DDBJ databases">
        <title>Sustained virome diversity in Antarctic penguins and their ticks: geographical connectedness and no evidence for low pathogen pressure.</title>
        <authorList>
            <person name="Wille M."/>
            <person name="Harvey E."/>
            <person name="Shi M."/>
            <person name="Gonzalez-Acuna D."/>
            <person name="Holmes E.C."/>
            <person name="Hurt A.C."/>
        </authorList>
    </citation>
    <scope>NUCLEOTIDE SEQUENCE</scope>
    <source>
        <strain evidence="10">Antarctic22</strain>
    </source>
</reference>
<keyword evidence="10" id="KW-0696">RNA-directed RNA polymerase</keyword>
<dbReference type="GO" id="GO:0046872">
    <property type="term" value="F:metal ion binding"/>
    <property type="evidence" value="ECO:0007669"/>
    <property type="project" value="UniProtKB-KW"/>
</dbReference>
<protein>
    <recommendedName>
        <fullName evidence="1">RNA-directed RNA polymerase</fullName>
        <ecNumber evidence="1">2.7.7.48</ecNumber>
    </recommendedName>
    <alternativeName>
        <fullName evidence="6">RNA replicase beta chain</fullName>
    </alternativeName>
</protein>
<dbReference type="InterPro" id="IPR043502">
    <property type="entry name" value="DNA/RNA_pol_sf"/>
</dbReference>
<keyword evidence="2" id="KW-0808">Transferase</keyword>
<dbReference type="GO" id="GO:0039694">
    <property type="term" value="P:viral RNA genome replication"/>
    <property type="evidence" value="ECO:0007669"/>
    <property type="project" value="InterPro"/>
</dbReference>
<keyword evidence="4" id="KW-0547">Nucleotide-binding</keyword>